<evidence type="ECO:0000313" key="3">
    <source>
        <dbReference type="EMBL" id="THG99855.1"/>
    </source>
</evidence>
<sequence length="168" mass="18658">MTTDIELTDLAEKRRQAQEDTQSEQPTHPTEYSERALTPLESFLATHLSFFLLALAITLVLYIPSEEPFEPSRRRDYLGHPLLGPLTGAALLSSFVSYNTSSISSLSFTASIFTGIIGLWGLWVILFEGTSRISKKTGADKHTSAFLFGNKKAASSQKKEWKRAQKSS</sequence>
<keyword evidence="2" id="KW-0812">Transmembrane</keyword>
<evidence type="ECO:0000256" key="1">
    <source>
        <dbReference type="SAM" id="MobiDB-lite"/>
    </source>
</evidence>
<dbReference type="Proteomes" id="UP000308199">
    <property type="component" value="Unassembled WGS sequence"/>
</dbReference>
<feature type="transmembrane region" description="Helical" evidence="2">
    <location>
        <begin position="43"/>
        <end position="65"/>
    </location>
</feature>
<dbReference type="OrthoDB" id="2550114at2759"/>
<gene>
    <name evidence="3" type="ORF">EW145_g7182</name>
</gene>
<feature type="region of interest" description="Disordered" evidence="1">
    <location>
        <begin position="1"/>
        <end position="32"/>
    </location>
</feature>
<feature type="transmembrane region" description="Helical" evidence="2">
    <location>
        <begin position="77"/>
        <end position="96"/>
    </location>
</feature>
<proteinExistence type="predicted"/>
<organism evidence="3 4">
    <name type="scientific">Phellinidium pouzarii</name>
    <dbReference type="NCBI Taxonomy" id="167371"/>
    <lineage>
        <taxon>Eukaryota</taxon>
        <taxon>Fungi</taxon>
        <taxon>Dikarya</taxon>
        <taxon>Basidiomycota</taxon>
        <taxon>Agaricomycotina</taxon>
        <taxon>Agaricomycetes</taxon>
        <taxon>Hymenochaetales</taxon>
        <taxon>Hymenochaetaceae</taxon>
        <taxon>Phellinidium</taxon>
    </lineage>
</organism>
<feature type="compositionally biased region" description="Polar residues" evidence="1">
    <location>
        <begin position="19"/>
        <end position="30"/>
    </location>
</feature>
<dbReference type="EMBL" id="SGPK01000664">
    <property type="protein sequence ID" value="THG99855.1"/>
    <property type="molecule type" value="Genomic_DNA"/>
</dbReference>
<protein>
    <submittedName>
        <fullName evidence="3">Uncharacterized protein</fullName>
    </submittedName>
</protein>
<feature type="transmembrane region" description="Helical" evidence="2">
    <location>
        <begin position="108"/>
        <end position="127"/>
    </location>
</feature>
<name>A0A4S4KMU5_9AGAM</name>
<keyword evidence="4" id="KW-1185">Reference proteome</keyword>
<reference evidence="3 4" key="1">
    <citation type="submission" date="2019-02" db="EMBL/GenBank/DDBJ databases">
        <title>Genome sequencing of the rare red list fungi Phellinidium pouzarii.</title>
        <authorList>
            <person name="Buettner E."/>
            <person name="Kellner H."/>
        </authorList>
    </citation>
    <scope>NUCLEOTIDE SEQUENCE [LARGE SCALE GENOMIC DNA]</scope>
    <source>
        <strain evidence="3 4">DSM 108285</strain>
    </source>
</reference>
<evidence type="ECO:0000313" key="4">
    <source>
        <dbReference type="Proteomes" id="UP000308199"/>
    </source>
</evidence>
<evidence type="ECO:0000256" key="2">
    <source>
        <dbReference type="SAM" id="Phobius"/>
    </source>
</evidence>
<comment type="caution">
    <text evidence="3">The sequence shown here is derived from an EMBL/GenBank/DDBJ whole genome shotgun (WGS) entry which is preliminary data.</text>
</comment>
<dbReference type="AlphaFoldDB" id="A0A4S4KMU5"/>
<accession>A0A4S4KMU5</accession>
<keyword evidence="2" id="KW-0472">Membrane</keyword>
<keyword evidence="2" id="KW-1133">Transmembrane helix</keyword>